<keyword evidence="3" id="KW-1185">Reference proteome</keyword>
<dbReference type="STRING" id="445961.IW15_01660"/>
<accession>A0A086ABW4</accession>
<protein>
    <recommendedName>
        <fullName evidence="4">DUF4369 domain-containing protein</fullName>
    </recommendedName>
</protein>
<evidence type="ECO:0000256" key="1">
    <source>
        <dbReference type="SAM" id="SignalP"/>
    </source>
</evidence>
<name>A0A086ABW4_9FLAO</name>
<dbReference type="OrthoDB" id="1242507at2"/>
<feature type="chain" id="PRO_5001802606" description="DUF4369 domain-containing protein" evidence="1">
    <location>
        <begin position="24"/>
        <end position="290"/>
    </location>
</feature>
<dbReference type="Proteomes" id="UP000028705">
    <property type="component" value="Unassembled WGS sequence"/>
</dbReference>
<keyword evidence="1" id="KW-0732">Signal</keyword>
<evidence type="ECO:0000313" key="3">
    <source>
        <dbReference type="Proteomes" id="UP000028705"/>
    </source>
</evidence>
<organism evidence="2 3">
    <name type="scientific">Chryseobacterium soli</name>
    <dbReference type="NCBI Taxonomy" id="445961"/>
    <lineage>
        <taxon>Bacteria</taxon>
        <taxon>Pseudomonadati</taxon>
        <taxon>Bacteroidota</taxon>
        <taxon>Flavobacteriia</taxon>
        <taxon>Flavobacteriales</taxon>
        <taxon>Weeksellaceae</taxon>
        <taxon>Chryseobacterium group</taxon>
        <taxon>Chryseobacterium</taxon>
    </lineage>
</organism>
<evidence type="ECO:0008006" key="4">
    <source>
        <dbReference type="Google" id="ProtNLM"/>
    </source>
</evidence>
<dbReference type="EMBL" id="JPRH01000001">
    <property type="protein sequence ID" value="KFF14178.1"/>
    <property type="molecule type" value="Genomic_DNA"/>
</dbReference>
<reference evidence="2 3" key="1">
    <citation type="submission" date="2014-07" db="EMBL/GenBank/DDBJ databases">
        <title>Genome of Chryseobacterium soli DSM 19298.</title>
        <authorList>
            <person name="Stropko S.J."/>
            <person name="Pipes S.E."/>
            <person name="Newman J."/>
        </authorList>
    </citation>
    <scope>NUCLEOTIDE SEQUENCE [LARGE SCALE GENOMIC DNA]</scope>
    <source>
        <strain evidence="2 3">DSM 19298</strain>
    </source>
</reference>
<feature type="signal peptide" evidence="1">
    <location>
        <begin position="1"/>
        <end position="23"/>
    </location>
</feature>
<dbReference type="AlphaFoldDB" id="A0A086ABW4"/>
<dbReference type="RefSeq" id="WP_034708773.1">
    <property type="nucleotide sequence ID" value="NZ_JPRH01000001.1"/>
</dbReference>
<gene>
    <name evidence="2" type="ORF">IW15_01660</name>
</gene>
<dbReference type="eggNOG" id="ENOG50311D2">
    <property type="taxonomic scope" value="Bacteria"/>
</dbReference>
<comment type="caution">
    <text evidence="2">The sequence shown here is derived from an EMBL/GenBank/DDBJ whole genome shotgun (WGS) entry which is preliminary data.</text>
</comment>
<proteinExistence type="predicted"/>
<evidence type="ECO:0000313" key="2">
    <source>
        <dbReference type="EMBL" id="KFF14178.1"/>
    </source>
</evidence>
<sequence>MKYSFSNKRIFCILLFYFSAVSAQKVTFINNTNTSVTIKNGDKEINIQDHEKKELADVTDILMLKEIDRSIYLFLEPTEKLTITLEKAYKLHYAGNRASVYEYINGNLNADTYGKSNDYVKAIKNKNLGELAKYSELLLINILRNIKQTSILPTENDSYATKKMKNYIKYNWLMTVFSAIDSQNDKNFSGQALNYFKKYIEVDLPQYRCVTFYQYSVLENLARYNNLLEKKLPTYPIIEHTTTERDNINQFLPKTCQKYYFSNKYGYLNHINSPEKEYYKKILNEKFNDQ</sequence>